<reference evidence="4" key="3">
    <citation type="journal article" date="2020" name="Curr. Biol.">
        <title>Chromatin organization in early land plants reveals an ancestral association between H3K27me3, transposons, and constitutive heterochromatin.</title>
        <authorList>
            <person name="Montgomery S.A."/>
            <person name="Tanizawa Y."/>
            <person name="Galik B."/>
            <person name="Wang N."/>
            <person name="Ito T."/>
            <person name="Mochizuki T."/>
            <person name="Akimcheva S."/>
            <person name="Bowman J.L."/>
            <person name="Cognat V."/>
            <person name="Marechal-Drouard L."/>
            <person name="Ekker H."/>
            <person name="Hong S.F."/>
            <person name="Kohchi T."/>
            <person name="Lin S.S."/>
            <person name="Liu L.D."/>
            <person name="Nakamura Y."/>
            <person name="Valeeva L.R."/>
            <person name="Shakirov E.V."/>
            <person name="Shippen D.E."/>
            <person name="Wei W.L."/>
            <person name="Yagura M."/>
            <person name="Yamaoka S."/>
            <person name="Yamato K.T."/>
            <person name="Liu C."/>
            <person name="Berger F."/>
        </authorList>
    </citation>
    <scope>NUCLEOTIDE SEQUENCE [LARGE SCALE GENOMIC DNA]</scope>
    <source>
        <strain evidence="4">Tak-1</strain>
    </source>
</reference>
<organism evidence="2 3">
    <name type="scientific">Marchantia polymorpha subsp. ruderalis</name>
    <dbReference type="NCBI Taxonomy" id="1480154"/>
    <lineage>
        <taxon>Eukaryota</taxon>
        <taxon>Viridiplantae</taxon>
        <taxon>Streptophyta</taxon>
        <taxon>Embryophyta</taxon>
        <taxon>Marchantiophyta</taxon>
        <taxon>Marchantiopsida</taxon>
        <taxon>Marchantiidae</taxon>
        <taxon>Marchantiales</taxon>
        <taxon>Marchantiaceae</taxon>
        <taxon>Marchantia</taxon>
    </lineage>
</organism>
<evidence type="ECO:0000313" key="4">
    <source>
        <dbReference type="Proteomes" id="UP001162541"/>
    </source>
</evidence>
<reference evidence="2 3" key="1">
    <citation type="submission" date="2016-03" db="EMBL/GenBank/DDBJ databases">
        <title>Mechanisms controlling the formation of the plant cell surface in tip-growing cells are functionally conserved among land plants.</title>
        <authorList>
            <person name="Honkanen S."/>
            <person name="Jones V.A."/>
            <person name="Morieri G."/>
            <person name="Champion C."/>
            <person name="Hetherington A.J."/>
            <person name="Kelly S."/>
            <person name="Saint-Marcoux D."/>
            <person name="Proust H."/>
            <person name="Prescott H."/>
            <person name="Dolan L."/>
        </authorList>
    </citation>
    <scope>NUCLEOTIDE SEQUENCE [LARGE SCALE GENOMIC DNA]</scope>
    <source>
        <strain evidence="3">cv. Tak-1 and cv. Tak-2</strain>
        <tissue evidence="2">Whole gametophyte</tissue>
    </source>
</reference>
<sequence>MTSTTSTPASTNSTAKALTAERAAQVVNSTAQLMRQLRDSSHSEVVAQLPKELSSKVPNIKNTGKLLYQMPSVVLALDSHMDSALNSSSHLGKLKQLLMTDEDSKPQQDS</sequence>
<protein>
    <recommendedName>
        <fullName evidence="5">BLOC-1-related complex subunit 7</fullName>
    </recommendedName>
</protein>
<name>A0A176VI05_MARPO</name>
<evidence type="ECO:0000313" key="3">
    <source>
        <dbReference type="Proteomes" id="UP000077202"/>
    </source>
</evidence>
<dbReference type="Proteomes" id="UP000077202">
    <property type="component" value="Unassembled WGS sequence"/>
</dbReference>
<accession>A0A176VI05</accession>
<dbReference type="Proteomes" id="UP001162541">
    <property type="component" value="Chromosome 7"/>
</dbReference>
<gene>
    <name evidence="2" type="ORF">AXG93_4273s1220</name>
    <name evidence="1" type="ORF">Mp_7g14610</name>
</gene>
<dbReference type="AlphaFoldDB" id="A0A176VI05"/>
<dbReference type="EMBL" id="LVLJ01003865">
    <property type="protein sequence ID" value="OAE19426.1"/>
    <property type="molecule type" value="Genomic_DNA"/>
</dbReference>
<evidence type="ECO:0000313" key="2">
    <source>
        <dbReference type="EMBL" id="OAE19426.1"/>
    </source>
</evidence>
<evidence type="ECO:0000313" key="1">
    <source>
        <dbReference type="EMBL" id="BBN17449.1"/>
    </source>
</evidence>
<reference evidence="1" key="2">
    <citation type="journal article" date="2019" name="Curr. Biol.">
        <title>Chromatin organization in early land plants reveals an ancestral association between H3K27me3, transposons, and constitutive heterochromatin.</title>
        <authorList>
            <person name="Montgomery S.A."/>
            <person name="Tanizawa Y."/>
            <person name="Galik B."/>
            <person name="Wang N."/>
            <person name="Ito T."/>
            <person name="Mochizuki T."/>
            <person name="Akimcheva S."/>
            <person name="Bowman J."/>
            <person name="Cognat V."/>
            <person name="Drouard L."/>
            <person name="Ekker H."/>
            <person name="Houng S."/>
            <person name="Kohchi T."/>
            <person name="Lin S."/>
            <person name="Liu L.D."/>
            <person name="Nakamura Y."/>
            <person name="Valeeva L.R."/>
            <person name="Shakirov E.V."/>
            <person name="Shippen D.E."/>
            <person name="Wei W."/>
            <person name="Yagura M."/>
            <person name="Yamaoka S."/>
            <person name="Yamato K.T."/>
            <person name="Liu C."/>
            <person name="Berger F."/>
        </authorList>
    </citation>
    <scope>NUCLEOTIDE SEQUENCE [LARGE SCALE GENOMIC DNA]</scope>
    <source>
        <strain evidence="1">Tak-1</strain>
    </source>
</reference>
<keyword evidence="3" id="KW-1185">Reference proteome</keyword>
<proteinExistence type="predicted"/>
<dbReference type="EMBL" id="AP019872">
    <property type="protein sequence ID" value="BBN17450.1"/>
    <property type="molecule type" value="Genomic_DNA"/>
</dbReference>
<evidence type="ECO:0008006" key="5">
    <source>
        <dbReference type="Google" id="ProtNLM"/>
    </source>
</evidence>
<dbReference type="EMBL" id="AP019872">
    <property type="protein sequence ID" value="BBN17449.1"/>
    <property type="molecule type" value="Genomic_DNA"/>
</dbReference>